<protein>
    <recommendedName>
        <fullName evidence="3">ubiquitinyl hydrolase 1</fullName>
        <ecNumber evidence="3">3.4.19.12</ecNumber>
    </recommendedName>
</protein>
<dbReference type="AlphaFoldDB" id="A0AAN8PNX7"/>
<dbReference type="PROSITE" id="PS00973">
    <property type="entry name" value="USP_2"/>
    <property type="match status" value="1"/>
</dbReference>
<dbReference type="SUPFAM" id="SSF52821">
    <property type="entry name" value="Rhodanese/Cell cycle control phosphatase"/>
    <property type="match status" value="1"/>
</dbReference>
<dbReference type="PROSITE" id="PS50235">
    <property type="entry name" value="USP_3"/>
    <property type="match status" value="1"/>
</dbReference>
<dbReference type="GO" id="GO:0004843">
    <property type="term" value="F:cysteine-type deubiquitinase activity"/>
    <property type="evidence" value="ECO:0007669"/>
    <property type="project" value="UniProtKB-EC"/>
</dbReference>
<dbReference type="Pfam" id="PF08969">
    <property type="entry name" value="USP8_dimer"/>
    <property type="match status" value="1"/>
</dbReference>
<accession>A0AAN8PNX7</accession>
<dbReference type="InterPro" id="IPR001202">
    <property type="entry name" value="WW_dom"/>
</dbReference>
<dbReference type="InterPro" id="IPR018200">
    <property type="entry name" value="USP_CS"/>
</dbReference>
<dbReference type="InterPro" id="IPR050185">
    <property type="entry name" value="Ub_carboxyl-term_hydrolase"/>
</dbReference>
<evidence type="ECO:0000256" key="2">
    <source>
        <dbReference type="ARBA" id="ARBA00009085"/>
    </source>
</evidence>
<dbReference type="PANTHER" id="PTHR21646">
    <property type="entry name" value="UBIQUITIN CARBOXYL-TERMINAL HYDROLASE"/>
    <property type="match status" value="1"/>
</dbReference>
<dbReference type="InterPro" id="IPR036020">
    <property type="entry name" value="WW_dom_sf"/>
</dbReference>
<feature type="compositionally biased region" description="Polar residues" evidence="5">
    <location>
        <begin position="340"/>
        <end position="362"/>
    </location>
</feature>
<dbReference type="CDD" id="cd02674">
    <property type="entry name" value="Peptidase_C19R"/>
    <property type="match status" value="1"/>
</dbReference>
<comment type="catalytic activity">
    <reaction evidence="1">
        <text>Thiol-dependent hydrolysis of ester, thioester, amide, peptide and isopeptide bonds formed by the C-terminal Gly of ubiquitin (a 76-residue protein attached to proteins as an intracellular targeting signal).</text>
        <dbReference type="EC" id="3.4.19.12"/>
    </reaction>
</comment>
<dbReference type="Proteomes" id="UP001347796">
    <property type="component" value="Unassembled WGS sequence"/>
</dbReference>
<feature type="region of interest" description="Disordered" evidence="5">
    <location>
        <begin position="333"/>
        <end position="448"/>
    </location>
</feature>
<dbReference type="CDD" id="cd00201">
    <property type="entry name" value="WW"/>
    <property type="match status" value="1"/>
</dbReference>
<feature type="domain" description="Rhodanese" evidence="7">
    <location>
        <begin position="192"/>
        <end position="307"/>
    </location>
</feature>
<dbReference type="InterPro" id="IPR001394">
    <property type="entry name" value="Peptidase_C19_UCH"/>
</dbReference>
<dbReference type="EC" id="3.4.19.12" evidence="3"/>
<organism evidence="9 10">
    <name type="scientific">Patella caerulea</name>
    <name type="common">Rayed Mediterranean limpet</name>
    <dbReference type="NCBI Taxonomy" id="87958"/>
    <lineage>
        <taxon>Eukaryota</taxon>
        <taxon>Metazoa</taxon>
        <taxon>Spiralia</taxon>
        <taxon>Lophotrochozoa</taxon>
        <taxon>Mollusca</taxon>
        <taxon>Gastropoda</taxon>
        <taxon>Patellogastropoda</taxon>
        <taxon>Patelloidea</taxon>
        <taxon>Patellidae</taxon>
        <taxon>Patella</taxon>
    </lineage>
</organism>
<dbReference type="PANTHER" id="PTHR21646:SF46">
    <property type="entry name" value="UBIQUITIN CARBOXYL-TERMINAL HYDROLASE"/>
    <property type="match status" value="1"/>
</dbReference>
<dbReference type="PROSITE" id="PS00972">
    <property type="entry name" value="USP_1"/>
    <property type="match status" value="1"/>
</dbReference>
<dbReference type="Pfam" id="PF00397">
    <property type="entry name" value="WW"/>
    <property type="match status" value="1"/>
</dbReference>
<comment type="similarity">
    <text evidence="2">Belongs to the peptidase C19 family.</text>
</comment>
<evidence type="ECO:0000313" key="9">
    <source>
        <dbReference type="EMBL" id="KAK6178588.1"/>
    </source>
</evidence>
<keyword evidence="10" id="KW-1185">Reference proteome</keyword>
<feature type="compositionally biased region" description="Polar residues" evidence="5">
    <location>
        <begin position="382"/>
        <end position="415"/>
    </location>
</feature>
<feature type="region of interest" description="Disordered" evidence="5">
    <location>
        <begin position="744"/>
        <end position="777"/>
    </location>
</feature>
<evidence type="ECO:0000256" key="4">
    <source>
        <dbReference type="SAM" id="Coils"/>
    </source>
</evidence>
<dbReference type="InterPro" id="IPR028889">
    <property type="entry name" value="USP"/>
</dbReference>
<evidence type="ECO:0000259" key="6">
    <source>
        <dbReference type="PROSITE" id="PS50020"/>
    </source>
</evidence>
<dbReference type="InterPro" id="IPR015063">
    <property type="entry name" value="USP8_dimer"/>
</dbReference>
<dbReference type="Gene3D" id="1.20.58.80">
    <property type="entry name" value="Phosphotransferase system, lactose/cellobiose-type IIA subunit"/>
    <property type="match status" value="1"/>
</dbReference>
<dbReference type="FunFam" id="3.40.250.10:FF:000017">
    <property type="entry name" value="ubiquitin carboxyl-terminal hydrolase 8"/>
    <property type="match status" value="1"/>
</dbReference>
<gene>
    <name evidence="9" type="ORF">SNE40_013343</name>
</gene>
<dbReference type="SUPFAM" id="SSF140856">
    <property type="entry name" value="USP8 N-terminal domain-like"/>
    <property type="match status" value="1"/>
</dbReference>
<feature type="compositionally biased region" description="Basic and acidic residues" evidence="5">
    <location>
        <begin position="130"/>
        <end position="155"/>
    </location>
</feature>
<evidence type="ECO:0000256" key="3">
    <source>
        <dbReference type="ARBA" id="ARBA00012759"/>
    </source>
</evidence>
<feature type="domain" description="WW" evidence="6">
    <location>
        <begin position="716"/>
        <end position="750"/>
    </location>
</feature>
<sequence>MPGATSKKDLYLGKSMTDLNTYCTVKDLGPNVKILIKSAEKTFQEAVKQDDCGDEERSYILYMKYFNVVQQAKKQSEYKKQKEYYDSLLGSKNQMKAIQRAESLSQSLKERYDLIEAEAIAQKLSKLDTKTETKNDENEKTEEKIQDKEKGEKENGSSNSSLDTEKKKKDSIGSILPTHLYDIMKDKEIEMLIMDVRTVIDYNQSHIDHINCINVPGDIVPPGTTCRYIEKDLPAESITLWSKRGSVDHIILLDWNSTLEMAKVGTTLNTLKDALFKYDSKFILKSEPLILEGGYSNWLLYYPMKTTNPHIDRPILTAKDPLALLDFDYPEFEDEETKAKQSQPVSQKETLSPSNSEKNSGFPQFDRSTKPKPSGTIVSKKPFNQLNEMTLNNIKNSPTTERSVSSEILNQNTLYPSMSDLPSSSGSLKNTNVAQASRPHKSVDNKPLNTLKQQQTEQFKQHQKELDESELQKIENLEKIRKKTEKEVADLMRMKRNLQEELKNERLDQEERKRKCLKEEQLKLQEIEKKKEQDVLKAKMEELDKLRHERKLAEQKRIQDEHEAVEAAEKRERLRQEQIAAEQAEKLKRENERQEQITKDQQAKIKLEKSKEAERQEQILRDRQNRIELEKRKEVERLAMEKKKREDEQRLKEEQQRVENERLAEERLKLQQAQIEADKSKAEKARIEADKARKLAEEKINRMQSQPSQPKVYPSPNLPVGWEKRLDRSTNRYFYIDHNKGETHWEPPQINRTPTKGNYTTKIKEEPTTPISSGLKRSFSSPDIMKLMEQEERIQQPSINRSVKPAIRTEPKTYIKAPVKRRDLNPIYGNVGAALTGLRNLGNTCYMNSTIQCLNHTTPLVSYFVSDIFERDINRSSFLGMNGEVVDEFAVVVKALWSGQYRCITPKDLKNTIGKYNPMFAGYEQQDSQELLTFLLDGLHEGLNEVKHRPQIPDQNNDNLSDIRAAELAWENHKKLNLSVIVSLFQGQLKSTVTCLECGKESATFEAFMYLSLPIPDKSRCSLKDCIEKFLKPEKMTGSSRYKCTACKVPRDAVKRIQLFKLPPILLIGLNRFVSDGMWMQKKTTYVDFGINDITFNDCVIGPRPKSYNLYAVSNHYGTMEGGHYTAYCRNPSLRKWFKFDDHEVYEISSSDVKSSAGYLLFYTSMELPIPEFKPQLR</sequence>
<dbReference type="InterPro" id="IPR001763">
    <property type="entry name" value="Rhodanese-like_dom"/>
</dbReference>
<dbReference type="InterPro" id="IPR036873">
    <property type="entry name" value="Rhodanese-like_dom_sf"/>
</dbReference>
<dbReference type="Gene3D" id="3.40.250.10">
    <property type="entry name" value="Rhodanese-like domain"/>
    <property type="match status" value="1"/>
</dbReference>
<dbReference type="GO" id="GO:0016579">
    <property type="term" value="P:protein deubiquitination"/>
    <property type="evidence" value="ECO:0007669"/>
    <property type="project" value="InterPro"/>
</dbReference>
<dbReference type="Pfam" id="PF00443">
    <property type="entry name" value="UCH"/>
    <property type="match status" value="1"/>
</dbReference>
<dbReference type="InterPro" id="IPR038765">
    <property type="entry name" value="Papain-like_cys_pep_sf"/>
</dbReference>
<dbReference type="SMART" id="SM00456">
    <property type="entry name" value="WW"/>
    <property type="match status" value="1"/>
</dbReference>
<dbReference type="SUPFAM" id="SSF54001">
    <property type="entry name" value="Cysteine proteinases"/>
    <property type="match status" value="1"/>
</dbReference>
<dbReference type="Gene3D" id="3.90.70.10">
    <property type="entry name" value="Cysteine proteinases"/>
    <property type="match status" value="1"/>
</dbReference>
<feature type="domain" description="USP" evidence="8">
    <location>
        <begin position="836"/>
        <end position="1166"/>
    </location>
</feature>
<dbReference type="Gene3D" id="2.20.70.10">
    <property type="match status" value="1"/>
</dbReference>
<feature type="compositionally biased region" description="Polar residues" evidence="5">
    <location>
        <begin position="750"/>
        <end position="761"/>
    </location>
</feature>
<name>A0AAN8PNX7_PATCE</name>
<keyword evidence="4" id="KW-0175">Coiled coil</keyword>
<dbReference type="PROSITE" id="PS50020">
    <property type="entry name" value="WW_DOMAIN_2"/>
    <property type="match status" value="1"/>
</dbReference>
<proteinExistence type="inferred from homology"/>
<feature type="coiled-coil region" evidence="4">
    <location>
        <begin position="452"/>
        <end position="706"/>
    </location>
</feature>
<dbReference type="PROSITE" id="PS50206">
    <property type="entry name" value="RHODANESE_3"/>
    <property type="match status" value="1"/>
</dbReference>
<evidence type="ECO:0000313" key="10">
    <source>
        <dbReference type="Proteomes" id="UP001347796"/>
    </source>
</evidence>
<evidence type="ECO:0000259" key="7">
    <source>
        <dbReference type="PROSITE" id="PS50206"/>
    </source>
</evidence>
<feature type="region of interest" description="Disordered" evidence="5">
    <location>
        <begin position="130"/>
        <end position="168"/>
    </location>
</feature>
<evidence type="ECO:0000259" key="8">
    <source>
        <dbReference type="PROSITE" id="PS50235"/>
    </source>
</evidence>
<reference evidence="9 10" key="1">
    <citation type="submission" date="2024-01" db="EMBL/GenBank/DDBJ databases">
        <title>The genome of the rayed Mediterranean limpet Patella caerulea (Linnaeus, 1758).</title>
        <authorList>
            <person name="Anh-Thu Weber A."/>
            <person name="Halstead-Nussloch G."/>
        </authorList>
    </citation>
    <scope>NUCLEOTIDE SEQUENCE [LARGE SCALE GENOMIC DNA]</scope>
    <source>
        <strain evidence="9">AATW-2023a</strain>
        <tissue evidence="9">Whole specimen</tissue>
    </source>
</reference>
<dbReference type="SUPFAM" id="SSF51045">
    <property type="entry name" value="WW domain"/>
    <property type="match status" value="1"/>
</dbReference>
<dbReference type="EMBL" id="JAZGQO010000009">
    <property type="protein sequence ID" value="KAK6178588.1"/>
    <property type="molecule type" value="Genomic_DNA"/>
</dbReference>
<feature type="compositionally biased region" description="Low complexity" evidence="5">
    <location>
        <begin position="416"/>
        <end position="428"/>
    </location>
</feature>
<evidence type="ECO:0000256" key="1">
    <source>
        <dbReference type="ARBA" id="ARBA00000707"/>
    </source>
</evidence>
<evidence type="ECO:0000256" key="5">
    <source>
        <dbReference type="SAM" id="MobiDB-lite"/>
    </source>
</evidence>
<comment type="caution">
    <text evidence="9">The sequence shown here is derived from an EMBL/GenBank/DDBJ whole genome shotgun (WGS) entry which is preliminary data.</text>
</comment>